<keyword evidence="3" id="KW-0862">Zinc</keyword>
<keyword evidence="2 4" id="KW-0863">Zinc-finger</keyword>
<dbReference type="HOGENOM" id="CLU_034893_2_1_1"/>
<evidence type="ECO:0000256" key="3">
    <source>
        <dbReference type="ARBA" id="ARBA00022833"/>
    </source>
</evidence>
<dbReference type="EnsemblPlants" id="OBART01G20400.1">
    <property type="protein sequence ID" value="OBART01G20400.1"/>
    <property type="gene ID" value="OBART01G20400"/>
</dbReference>
<evidence type="ECO:0000256" key="1">
    <source>
        <dbReference type="ARBA" id="ARBA00022723"/>
    </source>
</evidence>
<reference evidence="6" key="2">
    <citation type="submission" date="2015-03" db="UniProtKB">
        <authorList>
            <consortium name="EnsemblPlants"/>
        </authorList>
    </citation>
    <scope>IDENTIFICATION</scope>
</reference>
<evidence type="ECO:0000313" key="6">
    <source>
        <dbReference type="EnsemblPlants" id="OBART01G20400.1"/>
    </source>
</evidence>
<dbReference type="Pfam" id="PF01753">
    <property type="entry name" value="zf-MYND"/>
    <property type="match status" value="1"/>
</dbReference>
<organism evidence="6">
    <name type="scientific">Oryza barthii</name>
    <dbReference type="NCBI Taxonomy" id="65489"/>
    <lineage>
        <taxon>Eukaryota</taxon>
        <taxon>Viridiplantae</taxon>
        <taxon>Streptophyta</taxon>
        <taxon>Embryophyta</taxon>
        <taxon>Tracheophyta</taxon>
        <taxon>Spermatophyta</taxon>
        <taxon>Magnoliopsida</taxon>
        <taxon>Liliopsida</taxon>
        <taxon>Poales</taxon>
        <taxon>Poaceae</taxon>
        <taxon>BOP clade</taxon>
        <taxon>Oryzoideae</taxon>
        <taxon>Oryzeae</taxon>
        <taxon>Oryzinae</taxon>
        <taxon>Oryza</taxon>
    </lineage>
</organism>
<dbReference type="Gene3D" id="6.10.140.2220">
    <property type="match status" value="1"/>
</dbReference>
<dbReference type="STRING" id="65489.A0A0D3EQF8"/>
<evidence type="ECO:0000256" key="4">
    <source>
        <dbReference type="PROSITE-ProRule" id="PRU00134"/>
    </source>
</evidence>
<evidence type="ECO:0000259" key="5">
    <source>
        <dbReference type="PROSITE" id="PS50865"/>
    </source>
</evidence>
<dbReference type="Proteomes" id="UP000026960">
    <property type="component" value="Chromosome 1"/>
</dbReference>
<keyword evidence="1" id="KW-0479">Metal-binding</keyword>
<dbReference type="eggNOG" id="KOG2061">
    <property type="taxonomic scope" value="Eukaryota"/>
</dbReference>
<dbReference type="GO" id="GO:0005737">
    <property type="term" value="C:cytoplasm"/>
    <property type="evidence" value="ECO:0007669"/>
    <property type="project" value="InterPro"/>
</dbReference>
<dbReference type="PANTHER" id="PTHR12298:SF6">
    <property type="entry name" value="MYND-TYPE DOMAIN-CONTAINING PROTEIN"/>
    <property type="match status" value="1"/>
</dbReference>
<dbReference type="AlphaFoldDB" id="A0A0D3EQF8"/>
<reference evidence="6" key="1">
    <citation type="journal article" date="2009" name="Rice">
        <title>De Novo Next Generation Sequencing of Plant Genomes.</title>
        <authorList>
            <person name="Rounsley S."/>
            <person name="Marri P.R."/>
            <person name="Yu Y."/>
            <person name="He R."/>
            <person name="Sisneros N."/>
            <person name="Goicoechea J.L."/>
            <person name="Lee S.J."/>
            <person name="Angelova A."/>
            <person name="Kudrna D."/>
            <person name="Luo M."/>
            <person name="Affourtit J."/>
            <person name="Desany B."/>
            <person name="Knight J."/>
            <person name="Niazi F."/>
            <person name="Egholm M."/>
            <person name="Wing R.A."/>
        </authorList>
    </citation>
    <scope>NUCLEOTIDE SEQUENCE [LARGE SCALE GENOMIC DNA]</scope>
    <source>
        <strain evidence="6">cv. IRGC 105608</strain>
    </source>
</reference>
<evidence type="ECO:0000256" key="2">
    <source>
        <dbReference type="ARBA" id="ARBA00022771"/>
    </source>
</evidence>
<feature type="domain" description="MYND-type" evidence="5">
    <location>
        <begin position="183"/>
        <end position="219"/>
    </location>
</feature>
<evidence type="ECO:0000313" key="7">
    <source>
        <dbReference type="Proteomes" id="UP000026960"/>
    </source>
</evidence>
<name>A0A0D3EQF8_9ORYZ</name>
<accession>A0A0D3EQF8</accession>
<protein>
    <recommendedName>
        <fullName evidence="5">MYND-type domain-containing protein</fullName>
    </recommendedName>
</protein>
<sequence>MEPDTDKLQSLQINPNKETNLVAVFKNDYVDDEDDEDMDPQVTLGFIEEPEGPEDWHLLLPQHFPNKAGGVPAWLDPVNLPSGKSSCCDFCGEPLRFVLQVVFHLYDKLQVYAPIQCKETAYHRTLFVFMCPSMACLLLDQHEQGKDRAGNPRRSVRVFRCQLPQINSYYSLKEPEGCIGSIGSQCAEGEKVCSRCRKSSYCSKKHQELHWRAKHKNECHQISGSHNASAIMPDAGKVFAGNIWPEYMVVDETEKVSCFASCENRSELLMEQGQSEEDDMTASLMDQFEVDDDNRCWASFLERISREQDQVLRYCRESTAKPLWAVYSGSLTNAAMPSCIYCNGPLCYEFQIMPQLLHYFHVENEPDSLDWATIIVYTCKGSCDQNVSYMEEFVWVQLSPATTRTNQSTCPPAGL</sequence>
<dbReference type="PANTHER" id="PTHR12298">
    <property type="entry name" value="PCDC2 PROGRAMMED CELL DEATH PROTEIN 2 -RELATED"/>
    <property type="match status" value="1"/>
</dbReference>
<keyword evidence="7" id="KW-1185">Reference proteome</keyword>
<proteinExistence type="predicted"/>
<dbReference type="InterPro" id="IPR007320">
    <property type="entry name" value="PDCD2_C"/>
</dbReference>
<dbReference type="SUPFAM" id="SSF144232">
    <property type="entry name" value="HIT/MYND zinc finger-like"/>
    <property type="match status" value="1"/>
</dbReference>
<dbReference type="Gramene" id="OBART01G20400.1">
    <property type="protein sequence ID" value="OBART01G20400.1"/>
    <property type="gene ID" value="OBART01G20400"/>
</dbReference>
<dbReference type="Pfam" id="PF04194">
    <property type="entry name" value="PDCD2_C"/>
    <property type="match status" value="1"/>
</dbReference>
<dbReference type="GO" id="GO:0008270">
    <property type="term" value="F:zinc ion binding"/>
    <property type="evidence" value="ECO:0007669"/>
    <property type="project" value="UniProtKB-KW"/>
</dbReference>
<dbReference type="PaxDb" id="65489-OBART01G20400.1"/>
<dbReference type="InterPro" id="IPR002893">
    <property type="entry name" value="Znf_MYND"/>
</dbReference>
<dbReference type="PROSITE" id="PS50865">
    <property type="entry name" value="ZF_MYND_2"/>
    <property type="match status" value="1"/>
</dbReference>